<dbReference type="AlphaFoldDB" id="A0A7V9Z9B9"/>
<reference evidence="1 2" key="1">
    <citation type="submission" date="2020-07" db="EMBL/GenBank/DDBJ databases">
        <title>Genomic Encyclopedia of Type Strains, Phase IV (KMG-IV): sequencing the most valuable type-strain genomes for metagenomic binning, comparative biology and taxonomic classification.</title>
        <authorList>
            <person name="Goeker M."/>
        </authorList>
    </citation>
    <scope>NUCLEOTIDE SEQUENCE [LARGE SCALE GENOMIC DNA]</scope>
    <source>
        <strain evidence="1 2">DSM 15730</strain>
    </source>
</reference>
<comment type="caution">
    <text evidence="1">The sequence shown here is derived from an EMBL/GenBank/DDBJ whole genome shotgun (WGS) entry which is preliminary data.</text>
</comment>
<evidence type="ECO:0000313" key="2">
    <source>
        <dbReference type="Proteomes" id="UP000523087"/>
    </source>
</evidence>
<proteinExistence type="predicted"/>
<dbReference type="Proteomes" id="UP000523087">
    <property type="component" value="Unassembled WGS sequence"/>
</dbReference>
<dbReference type="EMBL" id="JACDUT010000011">
    <property type="protein sequence ID" value="MBA2876343.1"/>
    <property type="molecule type" value="Genomic_DNA"/>
</dbReference>
<sequence length="53" mass="5877">MNVLIVQVSSLSVSGNTMVANAINASVVAKRLIDMPHTALYRTRKNNEWIAYD</sequence>
<accession>A0A7V9Z9B9</accession>
<gene>
    <name evidence="1" type="ORF">HNR31_003138</name>
</gene>
<name>A0A7V9Z9B9_9BACL</name>
<organism evidence="1 2">
    <name type="scientific">Thermaerobacillus caldiproteolyticus</name>
    <dbReference type="NCBI Taxonomy" id="247480"/>
    <lineage>
        <taxon>Bacteria</taxon>
        <taxon>Bacillati</taxon>
        <taxon>Bacillota</taxon>
        <taxon>Bacilli</taxon>
        <taxon>Bacillales</taxon>
        <taxon>Anoxybacillaceae</taxon>
        <taxon>Thermaerobacillus</taxon>
    </lineage>
</organism>
<evidence type="ECO:0000313" key="1">
    <source>
        <dbReference type="EMBL" id="MBA2876343.1"/>
    </source>
</evidence>
<keyword evidence="2" id="KW-1185">Reference proteome</keyword>
<protein>
    <submittedName>
        <fullName evidence="1">Uncharacterized protein</fullName>
    </submittedName>
</protein>